<evidence type="ECO:0000256" key="7">
    <source>
        <dbReference type="ARBA" id="ARBA00023136"/>
    </source>
</evidence>
<dbReference type="InterPro" id="IPR004776">
    <property type="entry name" value="Mem_transp_PIN-like"/>
</dbReference>
<feature type="transmembrane region" description="Helical" evidence="8">
    <location>
        <begin position="16"/>
        <end position="35"/>
    </location>
</feature>
<name>A0A448ZYY7_METSV</name>
<keyword evidence="3" id="KW-0813">Transport</keyword>
<evidence type="ECO:0000256" key="1">
    <source>
        <dbReference type="ARBA" id="ARBA00004651"/>
    </source>
</evidence>
<evidence type="ECO:0000256" key="6">
    <source>
        <dbReference type="ARBA" id="ARBA00022989"/>
    </source>
</evidence>
<evidence type="ECO:0000256" key="8">
    <source>
        <dbReference type="SAM" id="Phobius"/>
    </source>
</evidence>
<feature type="transmembrane region" description="Helical" evidence="8">
    <location>
        <begin position="390"/>
        <end position="411"/>
    </location>
</feature>
<feature type="transmembrane region" description="Helical" evidence="8">
    <location>
        <begin position="363"/>
        <end position="384"/>
    </location>
</feature>
<feature type="transmembrane region" description="Helical" evidence="8">
    <location>
        <begin position="184"/>
        <end position="203"/>
    </location>
</feature>
<gene>
    <name evidence="9" type="ORF">NCTC10113_01357</name>
</gene>
<keyword evidence="4" id="KW-1003">Cell membrane</keyword>
<geneLocation type="plasmid" evidence="9">
    <name>2</name>
</geneLocation>
<feature type="transmembrane region" description="Helical" evidence="8">
    <location>
        <begin position="147"/>
        <end position="172"/>
    </location>
</feature>
<evidence type="ECO:0000256" key="2">
    <source>
        <dbReference type="ARBA" id="ARBA00010145"/>
    </source>
</evidence>
<keyword evidence="6 8" id="KW-1133">Transmembrane helix</keyword>
<comment type="similarity">
    <text evidence="2">Belongs to the auxin efflux carrier (TC 2.A.69) family.</text>
</comment>
<dbReference type="GO" id="GO:0055085">
    <property type="term" value="P:transmembrane transport"/>
    <property type="evidence" value="ECO:0007669"/>
    <property type="project" value="InterPro"/>
</dbReference>
<evidence type="ECO:0000256" key="5">
    <source>
        <dbReference type="ARBA" id="ARBA00022692"/>
    </source>
</evidence>
<feature type="transmembrane region" description="Helical" evidence="8">
    <location>
        <begin position="78"/>
        <end position="99"/>
    </location>
</feature>
<evidence type="ECO:0000256" key="3">
    <source>
        <dbReference type="ARBA" id="ARBA00022448"/>
    </source>
</evidence>
<sequence>MESSSTLFKGIITHNGLWGAIISTIVITLLGFILYRTKVLNDNATISIQKIIINVLLPFLAFYSFLQNAQKENIKTFGVVFGLSAIYYVVLTTIALIWVKYAPKFVPKRVLINAENEHNKIQEKLPLEERKLWNTQSFLEHLQKKHLVNWLMCIYGSNILFATPIVMALYPTGPQLGSLSIWNILYYIGGFGFSFSLLSGVKFTKREFGLTMKKAITNPSFIVVIIAILLWASQFISGAGAKITNIKQNFDVKLIDADGNSFIKTITMTKSATFGPNFSRLYGYIDSDNVLKWFSYDNIKKVYVPYIGKPTGWFDWSTTMPYLYKPISLLTILVSPLIWIVIGTSLGKANIKQIFSNWQNWLFLVYKMILIPLFILCLVLPFVFIKAIDYKTGAILVMTGAVPPGTSIVIYSQHFKVHEKYTAQVSSLSTMLSFIFIPMWLAIGTVILNLV</sequence>
<comment type="subcellular location">
    <subcellularLocation>
        <location evidence="1">Cell membrane</location>
        <topology evidence="1">Multi-pass membrane protein</topology>
    </subcellularLocation>
</comment>
<evidence type="ECO:0000256" key="4">
    <source>
        <dbReference type="ARBA" id="ARBA00022475"/>
    </source>
</evidence>
<dbReference type="EMBL" id="LR214939">
    <property type="protein sequence ID" value="VEU56448.1"/>
    <property type="molecule type" value="Genomic_DNA"/>
</dbReference>
<dbReference type="RefSeq" id="WP_129619906.1">
    <property type="nucleotide sequence ID" value="NZ_LR214938.2"/>
</dbReference>
<dbReference type="GO" id="GO:0005886">
    <property type="term" value="C:plasma membrane"/>
    <property type="evidence" value="ECO:0007669"/>
    <property type="project" value="UniProtKB-SubCell"/>
</dbReference>
<feature type="transmembrane region" description="Helical" evidence="8">
    <location>
        <begin position="215"/>
        <end position="236"/>
    </location>
</feature>
<organism evidence="9">
    <name type="scientific">Metamycoplasma salivarium</name>
    <name type="common">Mycoplasma salivarium</name>
    <dbReference type="NCBI Taxonomy" id="2124"/>
    <lineage>
        <taxon>Bacteria</taxon>
        <taxon>Bacillati</taxon>
        <taxon>Mycoplasmatota</taxon>
        <taxon>Mycoplasmoidales</taxon>
        <taxon>Metamycoplasmataceae</taxon>
        <taxon>Metamycoplasma</taxon>
    </lineage>
</organism>
<evidence type="ECO:0000313" key="9">
    <source>
        <dbReference type="EMBL" id="VEU56448.1"/>
    </source>
</evidence>
<dbReference type="InterPro" id="IPR038770">
    <property type="entry name" value="Na+/solute_symporter_sf"/>
</dbReference>
<reference evidence="9" key="1">
    <citation type="submission" date="2019-01" db="EMBL/GenBank/DDBJ databases">
        <authorList>
            <consortium name="Pathogen Informatics"/>
        </authorList>
    </citation>
    <scope>NUCLEOTIDE SEQUENCE [LARGE SCALE GENOMIC DNA]</scope>
    <source>
        <strain evidence="9">NCTC10113</strain>
    </source>
</reference>
<proteinExistence type="inferred from homology"/>
<accession>A0A448ZYY7</accession>
<dbReference type="Pfam" id="PF03547">
    <property type="entry name" value="Mem_trans"/>
    <property type="match status" value="1"/>
</dbReference>
<dbReference type="PANTHER" id="PTHR36838:SF3">
    <property type="entry name" value="TRANSPORTER AUXIN EFFLUX CARRIER EC FAMILY"/>
    <property type="match status" value="1"/>
</dbReference>
<dbReference type="PANTHER" id="PTHR36838">
    <property type="entry name" value="AUXIN EFFLUX CARRIER FAMILY PROTEIN"/>
    <property type="match status" value="1"/>
</dbReference>
<dbReference type="AlphaFoldDB" id="A0A448ZYY7"/>
<dbReference type="Gene3D" id="1.20.1530.20">
    <property type="match status" value="1"/>
</dbReference>
<keyword evidence="5 8" id="KW-0812">Transmembrane</keyword>
<keyword evidence="7 8" id="KW-0472">Membrane</keyword>
<feature type="transmembrane region" description="Helical" evidence="8">
    <location>
        <begin position="322"/>
        <end position="342"/>
    </location>
</feature>
<feature type="transmembrane region" description="Helical" evidence="8">
    <location>
        <begin position="431"/>
        <end position="450"/>
    </location>
</feature>
<keyword evidence="9" id="KW-0614">Plasmid</keyword>
<protein>
    <submittedName>
        <fullName evidence="9">Membrane transport protein</fullName>
    </submittedName>
</protein>
<feature type="transmembrane region" description="Helical" evidence="8">
    <location>
        <begin position="47"/>
        <end position="66"/>
    </location>
</feature>